<dbReference type="HOGENOM" id="CLU_3131265_0_0_6"/>
<dbReference type="Proteomes" id="UP000013276">
    <property type="component" value="Unassembled WGS sequence"/>
</dbReference>
<gene>
    <name evidence="1" type="ORF">F942_00550</name>
</gene>
<dbReference type="EMBL" id="APQC01000004">
    <property type="protein sequence ID" value="ENV80728.1"/>
    <property type="molecule type" value="Genomic_DNA"/>
</dbReference>
<sequence>MDNQEGGFYYEYKLISQDSKFYYIYTASQVEKIDSIGLFSKDHIDCYED</sequence>
<comment type="caution">
    <text evidence="1">The sequence shown here is derived from an EMBL/GenBank/DDBJ whole genome shotgun (WGS) entry which is preliminary data.</text>
</comment>
<keyword evidence="2" id="KW-1185">Reference proteome</keyword>
<accession>N9DJS9</accession>
<evidence type="ECO:0000313" key="1">
    <source>
        <dbReference type="EMBL" id="ENV80728.1"/>
    </source>
</evidence>
<reference evidence="1 2" key="1">
    <citation type="submission" date="2013-02" db="EMBL/GenBank/DDBJ databases">
        <title>The Genome Sequence of Acinetobacter ursingii NIPH ANC_3649.</title>
        <authorList>
            <consortium name="The Broad Institute Genome Sequencing Platform"/>
            <consortium name="The Broad Institute Genome Sequencing Center for Infectious Disease"/>
            <person name="Cerqueira G."/>
            <person name="Feldgarden M."/>
            <person name="Courvalin P."/>
            <person name="Perichon B."/>
            <person name="Grillot-Courvalin C."/>
            <person name="Clermont D."/>
            <person name="Rocha E."/>
            <person name="Yoon E.-J."/>
            <person name="Nemec A."/>
            <person name="Walker B."/>
            <person name="Young S.K."/>
            <person name="Zeng Q."/>
            <person name="Gargeya S."/>
            <person name="Fitzgerald M."/>
            <person name="Haas B."/>
            <person name="Abouelleil A."/>
            <person name="Alvarado L."/>
            <person name="Arachchi H.M."/>
            <person name="Berlin A.M."/>
            <person name="Chapman S.B."/>
            <person name="Dewar J."/>
            <person name="Goldberg J."/>
            <person name="Griggs A."/>
            <person name="Gujja S."/>
            <person name="Hansen M."/>
            <person name="Howarth C."/>
            <person name="Imamovic A."/>
            <person name="Larimer J."/>
            <person name="McCowan C."/>
            <person name="Murphy C."/>
            <person name="Neiman D."/>
            <person name="Pearson M."/>
            <person name="Priest M."/>
            <person name="Roberts A."/>
            <person name="Saif S."/>
            <person name="Shea T."/>
            <person name="Sisk P."/>
            <person name="Sykes S."/>
            <person name="Wortman J."/>
            <person name="Nusbaum C."/>
            <person name="Birren B."/>
        </authorList>
    </citation>
    <scope>NUCLEOTIDE SEQUENCE [LARGE SCALE GENOMIC DNA]</scope>
    <source>
        <strain evidence="1 2">ANC 3649</strain>
    </source>
</reference>
<evidence type="ECO:0000313" key="2">
    <source>
        <dbReference type="Proteomes" id="UP000013276"/>
    </source>
</evidence>
<organism evidence="1 2">
    <name type="scientific">Acinetobacter ursingii ANC 3649</name>
    <dbReference type="NCBI Taxonomy" id="1257043"/>
    <lineage>
        <taxon>Bacteria</taxon>
        <taxon>Pseudomonadati</taxon>
        <taxon>Pseudomonadota</taxon>
        <taxon>Gammaproteobacteria</taxon>
        <taxon>Moraxellales</taxon>
        <taxon>Moraxellaceae</taxon>
        <taxon>Acinetobacter</taxon>
    </lineage>
</organism>
<name>N9DJS9_9GAMM</name>
<protein>
    <submittedName>
        <fullName evidence="1">Uncharacterized protein</fullName>
    </submittedName>
</protein>
<proteinExistence type="predicted"/>
<dbReference type="AlphaFoldDB" id="N9DJS9"/>